<dbReference type="AlphaFoldDB" id="A0A8J7MT43"/>
<sequence>MAGGFLACVALPTLMTGGYLYGVAQDQFASSAGFAVRSEETSTALGMLSGLSGLTSVSATVASDSNILYEYIQSQEMAQRIDARLNLRQLFTAPGDPVFGLDPAASVEGLTRFWQRVVTVDYDHSTGLIEVSAHAFTAAEAQAVVQAVIEESSAKINALTEVARTDATRYAKADLDQATTRLSAARVALTQFRSTSQIVDPSDDIRGQMGIVHTLEAQMAAAMVELNLVSATAQPSDPRVTNAQRRIEVIDQLIAQERARFGGEGDTYSTKLGEFERLGVEREFAERAYVAALTAYDNARAEAQRKSRYLATYVTPTLAETAEYPRRITLTGMVLGFSLLLWGIALLIYYSLRDRR</sequence>
<dbReference type="Proteomes" id="UP000619033">
    <property type="component" value="Unassembled WGS sequence"/>
</dbReference>
<evidence type="ECO:0000313" key="3">
    <source>
        <dbReference type="Proteomes" id="UP000619033"/>
    </source>
</evidence>
<name>A0A8J7MT43_9RHOB</name>
<dbReference type="GO" id="GO:0005886">
    <property type="term" value="C:plasma membrane"/>
    <property type="evidence" value="ECO:0007669"/>
    <property type="project" value="TreeGrafter"/>
</dbReference>
<dbReference type="InterPro" id="IPR050445">
    <property type="entry name" value="Bact_polysacc_biosynth/exp"/>
</dbReference>
<dbReference type="PANTHER" id="PTHR32309">
    <property type="entry name" value="TYROSINE-PROTEIN KINASE"/>
    <property type="match status" value="1"/>
</dbReference>
<feature type="transmembrane region" description="Helical" evidence="1">
    <location>
        <begin position="330"/>
        <end position="352"/>
    </location>
</feature>
<evidence type="ECO:0000313" key="2">
    <source>
        <dbReference type="EMBL" id="MBL4929608.1"/>
    </source>
</evidence>
<keyword evidence="1" id="KW-1133">Transmembrane helix</keyword>
<dbReference type="PANTHER" id="PTHR32309:SF13">
    <property type="entry name" value="FERRIC ENTEROBACTIN TRANSPORT PROTEIN FEPE"/>
    <property type="match status" value="1"/>
</dbReference>
<keyword evidence="3" id="KW-1185">Reference proteome</keyword>
<gene>
    <name evidence="2" type="ORF">JI744_15995</name>
</gene>
<keyword evidence="1" id="KW-0472">Membrane</keyword>
<proteinExistence type="predicted"/>
<keyword evidence="1" id="KW-0812">Transmembrane</keyword>
<accession>A0A8J7MT43</accession>
<organism evidence="2 3">
    <name type="scientific">Fuscibacter oryzae</name>
    <dbReference type="NCBI Taxonomy" id="2803939"/>
    <lineage>
        <taxon>Bacteria</taxon>
        <taxon>Pseudomonadati</taxon>
        <taxon>Pseudomonadota</taxon>
        <taxon>Alphaproteobacteria</taxon>
        <taxon>Rhodobacterales</taxon>
        <taxon>Paracoccaceae</taxon>
        <taxon>Fuscibacter</taxon>
    </lineage>
</organism>
<keyword evidence="2" id="KW-0813">Transport</keyword>
<reference evidence="2" key="1">
    <citation type="submission" date="2021-01" db="EMBL/GenBank/DDBJ databases">
        <title>Genome seq and assembly of Tabrizicola sp. KVB23.</title>
        <authorList>
            <person name="Chhetri G."/>
        </authorList>
    </citation>
    <scope>NUCLEOTIDE SEQUENCE</scope>
    <source>
        <strain evidence="2">KVB23</strain>
    </source>
</reference>
<protein>
    <submittedName>
        <fullName evidence="2">Sugar transporter</fullName>
    </submittedName>
</protein>
<dbReference type="GO" id="GO:0004713">
    <property type="term" value="F:protein tyrosine kinase activity"/>
    <property type="evidence" value="ECO:0007669"/>
    <property type="project" value="TreeGrafter"/>
</dbReference>
<keyword evidence="2" id="KW-0762">Sugar transport</keyword>
<comment type="caution">
    <text evidence="2">The sequence shown here is derived from an EMBL/GenBank/DDBJ whole genome shotgun (WGS) entry which is preliminary data.</text>
</comment>
<evidence type="ECO:0000256" key="1">
    <source>
        <dbReference type="SAM" id="Phobius"/>
    </source>
</evidence>
<dbReference type="EMBL" id="JAESVP010000009">
    <property type="protein sequence ID" value="MBL4929608.1"/>
    <property type="molecule type" value="Genomic_DNA"/>
</dbReference>